<evidence type="ECO:0000313" key="1">
    <source>
        <dbReference type="EMBL" id="KAB1069326.1"/>
    </source>
</evidence>
<sequence>MSETIQDDFARYTFTVYPPPVPGLPWLSVCIGPDGYVLDSEAFATQAEAMTVTQKAQEVLLASIVRKCRRPADALMH</sequence>
<gene>
    <name evidence="1" type="ORF">F6X51_25440</name>
</gene>
<dbReference type="AlphaFoldDB" id="A0A6N6MIF4"/>
<keyword evidence="2" id="KW-1185">Reference proteome</keyword>
<comment type="caution">
    <text evidence="1">The sequence shown here is derived from an EMBL/GenBank/DDBJ whole genome shotgun (WGS) entry which is preliminary data.</text>
</comment>
<accession>A0A6N6MIF4</accession>
<reference evidence="1 2" key="1">
    <citation type="submission" date="2019-09" db="EMBL/GenBank/DDBJ databases">
        <title>YIM 132548 draft genome.</title>
        <authorList>
            <person name="Jiang L."/>
        </authorList>
    </citation>
    <scope>NUCLEOTIDE SEQUENCE [LARGE SCALE GENOMIC DNA]</scope>
    <source>
        <strain evidence="1 2">YIM 132548</strain>
    </source>
</reference>
<proteinExistence type="predicted"/>
<evidence type="ECO:0000313" key="2">
    <source>
        <dbReference type="Proteomes" id="UP000441523"/>
    </source>
</evidence>
<dbReference type="RefSeq" id="WP_150966665.1">
    <property type="nucleotide sequence ID" value="NZ_VZZJ01000040.1"/>
</dbReference>
<dbReference type="Proteomes" id="UP000441523">
    <property type="component" value="Unassembled WGS sequence"/>
</dbReference>
<name>A0A6N6MIF4_9HYPH</name>
<dbReference type="EMBL" id="VZZJ01000040">
    <property type="protein sequence ID" value="KAB1069326.1"/>
    <property type="molecule type" value="Genomic_DNA"/>
</dbReference>
<organism evidence="1 2">
    <name type="scientific">Methylobacterium planeticum</name>
    <dbReference type="NCBI Taxonomy" id="2615211"/>
    <lineage>
        <taxon>Bacteria</taxon>
        <taxon>Pseudomonadati</taxon>
        <taxon>Pseudomonadota</taxon>
        <taxon>Alphaproteobacteria</taxon>
        <taxon>Hyphomicrobiales</taxon>
        <taxon>Methylobacteriaceae</taxon>
        <taxon>Methylobacterium</taxon>
    </lineage>
</organism>
<protein>
    <submittedName>
        <fullName evidence="1">Uncharacterized protein</fullName>
    </submittedName>
</protein>